<feature type="compositionally biased region" description="Low complexity" evidence="1">
    <location>
        <begin position="134"/>
        <end position="145"/>
    </location>
</feature>
<dbReference type="Proteomes" id="UP001497623">
    <property type="component" value="Unassembled WGS sequence"/>
</dbReference>
<comment type="caution">
    <text evidence="2">The sequence shown here is derived from an EMBL/GenBank/DDBJ whole genome shotgun (WGS) entry which is preliminary data.</text>
</comment>
<keyword evidence="3" id="KW-1185">Reference proteome</keyword>
<gene>
    <name evidence="2" type="ORF">MNOR_LOCUS7531</name>
</gene>
<evidence type="ECO:0000313" key="2">
    <source>
        <dbReference type="EMBL" id="CAL4068992.1"/>
    </source>
</evidence>
<organism evidence="2 3">
    <name type="scientific">Meganyctiphanes norvegica</name>
    <name type="common">Northern krill</name>
    <name type="synonym">Thysanopoda norvegica</name>
    <dbReference type="NCBI Taxonomy" id="48144"/>
    <lineage>
        <taxon>Eukaryota</taxon>
        <taxon>Metazoa</taxon>
        <taxon>Ecdysozoa</taxon>
        <taxon>Arthropoda</taxon>
        <taxon>Crustacea</taxon>
        <taxon>Multicrustacea</taxon>
        <taxon>Malacostraca</taxon>
        <taxon>Eumalacostraca</taxon>
        <taxon>Eucarida</taxon>
        <taxon>Euphausiacea</taxon>
        <taxon>Euphausiidae</taxon>
        <taxon>Meganyctiphanes</taxon>
    </lineage>
</organism>
<dbReference type="InterPro" id="IPR039802">
    <property type="entry name" value="MTMR14"/>
</dbReference>
<dbReference type="EMBL" id="CAXKWB010003336">
    <property type="protein sequence ID" value="CAL4068992.1"/>
    <property type="molecule type" value="Genomic_DNA"/>
</dbReference>
<evidence type="ECO:0000256" key="1">
    <source>
        <dbReference type="SAM" id="MobiDB-lite"/>
    </source>
</evidence>
<dbReference type="PANTHER" id="PTHR13524:SF2">
    <property type="entry name" value="MYOTUBULARIN-RELATED PROTEIN 14"/>
    <property type="match status" value="1"/>
</dbReference>
<sequence length="282" mass="30520">MTEITTKDIEELLSYFEKNTYRVKESNATSEKILSKCIDLWQEDYACIIVPNIGGELCNSYPNRLIIPECENSPEGLKPPDLCPLSLTTSSPLSVTSPSPLSLTPQSVLPPLAPSFSSVVAGKSSGGGSAYASTLTLNGDTTTNNDNRKGSLPGDKSGVDNGEAQTEGSRLRELILKAKVARCRARFPVPAILYKGNYISRLLYRNLSGCQEKKHDLNGIGVGEGGISIGEEGEGDSVGGGGSDWTDRVNVHEIRLRKAFQCIVSLIIYLKFIKKKIKFGIF</sequence>
<feature type="non-terminal residue" evidence="2">
    <location>
        <position position="282"/>
    </location>
</feature>
<feature type="region of interest" description="Disordered" evidence="1">
    <location>
        <begin position="134"/>
        <end position="166"/>
    </location>
</feature>
<proteinExistence type="predicted"/>
<name>A0AAV2Q451_MEGNR</name>
<dbReference type="GO" id="GO:0004438">
    <property type="term" value="F:phosphatidylinositol-3-phosphate phosphatase activity"/>
    <property type="evidence" value="ECO:0007669"/>
    <property type="project" value="InterPro"/>
</dbReference>
<evidence type="ECO:0000313" key="3">
    <source>
        <dbReference type="Proteomes" id="UP001497623"/>
    </source>
</evidence>
<dbReference type="AlphaFoldDB" id="A0AAV2Q451"/>
<dbReference type="PANTHER" id="PTHR13524">
    <property type="entry name" value="MYOTUBULARIN-RELATED"/>
    <property type="match status" value="1"/>
</dbReference>
<reference evidence="2 3" key="1">
    <citation type="submission" date="2024-05" db="EMBL/GenBank/DDBJ databases">
        <authorList>
            <person name="Wallberg A."/>
        </authorList>
    </citation>
    <scope>NUCLEOTIDE SEQUENCE [LARGE SCALE GENOMIC DNA]</scope>
</reference>
<protein>
    <submittedName>
        <fullName evidence="2">Uncharacterized protein</fullName>
    </submittedName>
</protein>
<accession>A0AAV2Q451</accession>